<reference evidence="3 4" key="1">
    <citation type="submission" date="2014-04" db="EMBL/GenBank/DDBJ databases">
        <authorList>
            <consortium name="DOE Joint Genome Institute"/>
            <person name="Kuo A."/>
            <person name="Kohler A."/>
            <person name="Costa M.D."/>
            <person name="Nagy L.G."/>
            <person name="Floudas D."/>
            <person name="Copeland A."/>
            <person name="Barry K.W."/>
            <person name="Cichocki N."/>
            <person name="Veneault-Fourrey C."/>
            <person name="LaButti K."/>
            <person name="Lindquist E.A."/>
            <person name="Lipzen A."/>
            <person name="Lundell T."/>
            <person name="Morin E."/>
            <person name="Murat C."/>
            <person name="Sun H."/>
            <person name="Tunlid A."/>
            <person name="Henrissat B."/>
            <person name="Grigoriev I.V."/>
            <person name="Hibbett D.S."/>
            <person name="Martin F."/>
            <person name="Nordberg H.P."/>
            <person name="Cantor M.N."/>
            <person name="Hua S.X."/>
        </authorList>
    </citation>
    <scope>NUCLEOTIDE SEQUENCE [LARGE SCALE GENOMIC DNA]</scope>
    <source>
        <strain evidence="3 4">Marx 270</strain>
    </source>
</reference>
<reference evidence="4" key="2">
    <citation type="submission" date="2015-01" db="EMBL/GenBank/DDBJ databases">
        <title>Evolutionary Origins and Diversification of the Mycorrhizal Mutualists.</title>
        <authorList>
            <consortium name="DOE Joint Genome Institute"/>
            <consortium name="Mycorrhizal Genomics Consortium"/>
            <person name="Kohler A."/>
            <person name="Kuo A."/>
            <person name="Nagy L.G."/>
            <person name="Floudas D."/>
            <person name="Copeland A."/>
            <person name="Barry K.W."/>
            <person name="Cichocki N."/>
            <person name="Veneault-Fourrey C."/>
            <person name="LaButti K."/>
            <person name="Lindquist E.A."/>
            <person name="Lipzen A."/>
            <person name="Lundell T."/>
            <person name="Morin E."/>
            <person name="Murat C."/>
            <person name="Riley R."/>
            <person name="Ohm R."/>
            <person name="Sun H."/>
            <person name="Tunlid A."/>
            <person name="Henrissat B."/>
            <person name="Grigoriev I.V."/>
            <person name="Hibbett D.S."/>
            <person name="Martin F."/>
        </authorList>
    </citation>
    <scope>NUCLEOTIDE SEQUENCE [LARGE SCALE GENOMIC DNA]</scope>
    <source>
        <strain evidence="4">Marx 270</strain>
    </source>
</reference>
<keyword evidence="4" id="KW-1185">Reference proteome</keyword>
<dbReference type="InterPro" id="IPR012471">
    <property type="entry name" value="DUF1690"/>
</dbReference>
<feature type="coiled-coil region" evidence="1">
    <location>
        <begin position="32"/>
        <end position="59"/>
    </location>
</feature>
<keyword evidence="1" id="KW-0175">Coiled coil</keyword>
<dbReference type="Pfam" id="PF07956">
    <property type="entry name" value="DUF1690"/>
    <property type="match status" value="1"/>
</dbReference>
<protein>
    <submittedName>
        <fullName evidence="3">Uncharacterized protein</fullName>
    </submittedName>
</protein>
<dbReference type="AlphaFoldDB" id="A0A0C3IKH4"/>
<dbReference type="OrthoDB" id="5544375at2759"/>
<evidence type="ECO:0000256" key="2">
    <source>
        <dbReference type="SAM" id="MobiDB-lite"/>
    </source>
</evidence>
<sequence>KFSRDVVDYLSDRVASPETTPERQSALDNHIRSRIQAEIQTLRAEEEKVQQEIQRVLERENLDREIDSVSGDGGGVPQGEGEASPKNSATLIGDLEEIRAKVDRYQARRQLGDFLSVKEAGDAVVSCYRSNESTPLECWKQVALFKAAVADAETVSEESQRVLSRHLLNFYEPRNSNI</sequence>
<dbReference type="EMBL" id="KN832029">
    <property type="protein sequence ID" value="KIN97452.1"/>
    <property type="molecule type" value="Genomic_DNA"/>
</dbReference>
<feature type="compositionally biased region" description="Polar residues" evidence="2">
    <location>
        <begin position="17"/>
        <end position="27"/>
    </location>
</feature>
<name>A0A0C3IKH4_PISTI</name>
<evidence type="ECO:0000313" key="4">
    <source>
        <dbReference type="Proteomes" id="UP000054217"/>
    </source>
</evidence>
<dbReference type="STRING" id="870435.A0A0C3IKH4"/>
<dbReference type="Proteomes" id="UP000054217">
    <property type="component" value="Unassembled WGS sequence"/>
</dbReference>
<proteinExistence type="predicted"/>
<dbReference type="InParanoid" id="A0A0C3IKH4"/>
<feature type="region of interest" description="Disordered" evidence="2">
    <location>
        <begin position="1"/>
        <end position="29"/>
    </location>
</feature>
<feature type="region of interest" description="Disordered" evidence="2">
    <location>
        <begin position="64"/>
        <end position="89"/>
    </location>
</feature>
<evidence type="ECO:0000256" key="1">
    <source>
        <dbReference type="SAM" id="Coils"/>
    </source>
</evidence>
<accession>A0A0C3IKH4</accession>
<gene>
    <name evidence="3" type="ORF">M404DRAFT_160374</name>
</gene>
<evidence type="ECO:0000313" key="3">
    <source>
        <dbReference type="EMBL" id="KIN97452.1"/>
    </source>
</evidence>
<organism evidence="3 4">
    <name type="scientific">Pisolithus tinctorius Marx 270</name>
    <dbReference type="NCBI Taxonomy" id="870435"/>
    <lineage>
        <taxon>Eukaryota</taxon>
        <taxon>Fungi</taxon>
        <taxon>Dikarya</taxon>
        <taxon>Basidiomycota</taxon>
        <taxon>Agaricomycotina</taxon>
        <taxon>Agaricomycetes</taxon>
        <taxon>Agaricomycetidae</taxon>
        <taxon>Boletales</taxon>
        <taxon>Sclerodermatineae</taxon>
        <taxon>Pisolithaceae</taxon>
        <taxon>Pisolithus</taxon>
    </lineage>
</organism>
<dbReference type="HOGENOM" id="CLU_093897_1_0_1"/>
<feature type="non-terminal residue" evidence="3">
    <location>
        <position position="1"/>
    </location>
</feature>
<feature type="compositionally biased region" description="Basic and acidic residues" evidence="2">
    <location>
        <begin position="1"/>
        <end position="11"/>
    </location>
</feature>